<dbReference type="EMBL" id="AWSO01002162">
    <property type="protein sequence ID" value="ESK81924.1"/>
    <property type="molecule type" value="Genomic_DNA"/>
</dbReference>
<dbReference type="OrthoDB" id="3253683at2759"/>
<feature type="compositionally biased region" description="Polar residues" evidence="1">
    <location>
        <begin position="106"/>
        <end position="116"/>
    </location>
</feature>
<reference evidence="3 4" key="1">
    <citation type="journal article" date="2014" name="BMC Genomics">
        <title>Genome and secretome analysis of the hemibiotrophic fungal pathogen, Moniliophthora roreri, which causes frosty pod rot disease of cacao: mechanisms of the biotrophic and necrotrophic phases.</title>
        <authorList>
            <person name="Meinhardt L.W."/>
            <person name="Costa G.G.L."/>
            <person name="Thomazella D.P.T."/>
            <person name="Teixeira P.J.P.L."/>
            <person name="Carazzolle M.F."/>
            <person name="Schuster S.C."/>
            <person name="Carlson J.E."/>
            <person name="Guiltinan M.J."/>
            <person name="Mieczkowski P."/>
            <person name="Farmer A."/>
            <person name="Ramaraj T."/>
            <person name="Crozier J."/>
            <person name="Davis R.E."/>
            <person name="Shao J."/>
            <person name="Melnick R.L."/>
            <person name="Pereira G.A.G."/>
            <person name="Bailey B.A."/>
        </authorList>
    </citation>
    <scope>NUCLEOTIDE SEQUENCE [LARGE SCALE GENOMIC DNA]</scope>
    <source>
        <strain evidence="3 4">MCA 2997</strain>
    </source>
</reference>
<name>V2XR33_MONRO</name>
<dbReference type="KEGG" id="mrr:Moror_672"/>
<sequence length="405" mass="46754">MTPPRSLLTAEEEQKINEDILITEQLARLGIGIPGNPASTSRTIITRHHWQSTIRELSNLLGPEETTDTEERTVERTANNSTPESIEEDSSTNMSSGNLEEKTENLPGNSTSSSFFSAYEEETMSEGGSSTPKQGPKEEKTQTQMMIEILTAVLEEMEKKKKEKGSKVAAPDPFEGDRKDTKRFLMEVEIYLHMHPTDYDTDEKKIWMEKIFNHKSKDPELTFNKLKEEFKKHYLPADIQAEAQIQIEDLKMMDRADNYVNEFQVMADESGYDDQALIHIFWKGLLNSLAGKILNQLQGQPADLEGWYEAAIRYDEQYKYYEAIQKPKRFRIMDNKKKKVSINRIGTQLNDEEWKKDCPMKQGEKKEEKKKLSAWEAYVKIQAIAQEQETQQQTELLDIMEAEGF</sequence>
<feature type="region of interest" description="Disordered" evidence="1">
    <location>
        <begin position="60"/>
        <end position="141"/>
    </location>
</feature>
<dbReference type="Pfam" id="PF03732">
    <property type="entry name" value="Retrotrans_gag"/>
    <property type="match status" value="1"/>
</dbReference>
<dbReference type="AlphaFoldDB" id="V2XR33"/>
<feature type="domain" description="Retrotransposon gag" evidence="2">
    <location>
        <begin position="213"/>
        <end position="285"/>
    </location>
</feature>
<evidence type="ECO:0000259" key="2">
    <source>
        <dbReference type="Pfam" id="PF03732"/>
    </source>
</evidence>
<proteinExistence type="predicted"/>
<organism evidence="3 4">
    <name type="scientific">Moniliophthora roreri (strain MCA 2997)</name>
    <name type="common">Cocoa frosty pod rot fungus</name>
    <name type="synonym">Crinipellis roreri</name>
    <dbReference type="NCBI Taxonomy" id="1381753"/>
    <lineage>
        <taxon>Eukaryota</taxon>
        <taxon>Fungi</taxon>
        <taxon>Dikarya</taxon>
        <taxon>Basidiomycota</taxon>
        <taxon>Agaricomycotina</taxon>
        <taxon>Agaricomycetes</taxon>
        <taxon>Agaricomycetidae</taxon>
        <taxon>Agaricales</taxon>
        <taxon>Marasmiineae</taxon>
        <taxon>Marasmiaceae</taxon>
        <taxon>Moniliophthora</taxon>
    </lineage>
</organism>
<comment type="caution">
    <text evidence="3">The sequence shown here is derived from an EMBL/GenBank/DDBJ whole genome shotgun (WGS) entry which is preliminary data.</text>
</comment>
<protein>
    <recommendedName>
        <fullName evidence="2">Retrotransposon gag domain-containing protein</fullName>
    </recommendedName>
</protein>
<accession>V2XR33</accession>
<evidence type="ECO:0000256" key="1">
    <source>
        <dbReference type="SAM" id="MobiDB-lite"/>
    </source>
</evidence>
<evidence type="ECO:0000313" key="3">
    <source>
        <dbReference type="EMBL" id="ESK81924.1"/>
    </source>
</evidence>
<evidence type="ECO:0000313" key="4">
    <source>
        <dbReference type="Proteomes" id="UP000017559"/>
    </source>
</evidence>
<keyword evidence="4" id="KW-1185">Reference proteome</keyword>
<dbReference type="HOGENOM" id="CLU_000384_30_3_1"/>
<dbReference type="InterPro" id="IPR005162">
    <property type="entry name" value="Retrotrans_gag_dom"/>
</dbReference>
<dbReference type="Proteomes" id="UP000017559">
    <property type="component" value="Unassembled WGS sequence"/>
</dbReference>
<gene>
    <name evidence="3" type="ORF">Moror_672</name>
</gene>